<dbReference type="Gene3D" id="3.40.630.10">
    <property type="entry name" value="Zn peptidases"/>
    <property type="match status" value="1"/>
</dbReference>
<dbReference type="Pfam" id="PF00246">
    <property type="entry name" value="Peptidase_M14"/>
    <property type="match status" value="1"/>
</dbReference>
<evidence type="ECO:0000259" key="2">
    <source>
        <dbReference type="Pfam" id="PF00246"/>
    </source>
</evidence>
<organism evidence="3 4">
    <name type="scientific">Streptomyces cinnabarinus</name>
    <dbReference type="NCBI Taxonomy" id="67287"/>
    <lineage>
        <taxon>Bacteria</taxon>
        <taxon>Bacillati</taxon>
        <taxon>Actinomycetota</taxon>
        <taxon>Actinomycetes</taxon>
        <taxon>Kitasatosporales</taxon>
        <taxon>Streptomycetaceae</taxon>
        <taxon>Streptomyces</taxon>
    </lineage>
</organism>
<feature type="region of interest" description="Disordered" evidence="1">
    <location>
        <begin position="75"/>
        <end position="99"/>
    </location>
</feature>
<dbReference type="InterPro" id="IPR000834">
    <property type="entry name" value="Peptidase_M14"/>
</dbReference>
<reference evidence="3" key="1">
    <citation type="submission" date="2022-12" db="EMBL/GenBank/DDBJ databases">
        <authorList>
            <person name="Ruckert C."/>
            <person name="Busche T."/>
            <person name="Kalinowski J."/>
            <person name="Wittmann C."/>
        </authorList>
    </citation>
    <scope>NUCLEOTIDE SEQUENCE</scope>
    <source>
        <strain evidence="3">DSM 40467</strain>
    </source>
</reference>
<dbReference type="Proteomes" id="UP001164439">
    <property type="component" value="Chromosome"/>
</dbReference>
<protein>
    <submittedName>
        <fullName evidence="3">M14 family zinc carboxypeptidase</fullName>
    </submittedName>
</protein>
<proteinExistence type="predicted"/>
<dbReference type="RefSeq" id="WP_269661438.1">
    <property type="nucleotide sequence ID" value="NZ_CP114413.1"/>
</dbReference>
<gene>
    <name evidence="3" type="ORF">STRCI_005266</name>
</gene>
<keyword evidence="4" id="KW-1185">Reference proteome</keyword>
<accession>A0ABY7KH82</accession>
<evidence type="ECO:0000313" key="3">
    <source>
        <dbReference type="EMBL" id="WAZ23895.1"/>
    </source>
</evidence>
<dbReference type="GO" id="GO:0004180">
    <property type="term" value="F:carboxypeptidase activity"/>
    <property type="evidence" value="ECO:0007669"/>
    <property type="project" value="UniProtKB-KW"/>
</dbReference>
<dbReference type="SUPFAM" id="SSF53187">
    <property type="entry name" value="Zn-dependent exopeptidases"/>
    <property type="match status" value="1"/>
</dbReference>
<dbReference type="EMBL" id="CP114413">
    <property type="protein sequence ID" value="WAZ23895.1"/>
    <property type="molecule type" value="Genomic_DNA"/>
</dbReference>
<sequence length="447" mass="48248">MDRYPTVADVTESARRLVSRYPGTGRLRRIGTSRAGRPILMLSVGHGPRHVLVVARPHPDEPVGGATALALAERVARGNRHSPSADPAAPADPADRLSPATDPALVTWDIVLCLDPDGAALSEGIEAATAGPGTTLEGYYGSAFRPMAAEQPEWAPIVQQQLPESQALFDVIDELRPILQCSLHSVDAGGSWVQLTRELPELALLFRKSAAELGIPLQHGTYDALYWDNPSPAIHVLPPPGSTARLAAGSENIERSTWCAPSRYGGVTAIIEVPMWATDLADDLSPHPDPVAALSDLSRLVRGGGRQVTEILDKARAFLPPADGSPPRRVLEWMADDLYDLVVASWEPLARQAAEDPQRLTRAQISALDVVARRQPLRAAGLLLRLLRTSDDSAAPGLHQELGALFTAWSADFARTLRLRWVPVRHQVEHQTRTVVAAADSALKDPR</sequence>
<feature type="compositionally biased region" description="Low complexity" evidence="1">
    <location>
        <begin position="82"/>
        <end position="99"/>
    </location>
</feature>
<feature type="domain" description="Peptidase M14" evidence="2">
    <location>
        <begin position="13"/>
        <end position="78"/>
    </location>
</feature>
<keyword evidence="3" id="KW-0121">Carboxypeptidase</keyword>
<name>A0ABY7KH82_9ACTN</name>
<evidence type="ECO:0000256" key="1">
    <source>
        <dbReference type="SAM" id="MobiDB-lite"/>
    </source>
</evidence>
<keyword evidence="3" id="KW-0378">Hydrolase</keyword>
<evidence type="ECO:0000313" key="4">
    <source>
        <dbReference type="Proteomes" id="UP001164439"/>
    </source>
</evidence>
<keyword evidence="3" id="KW-0645">Protease</keyword>